<keyword evidence="2" id="KW-1185">Reference proteome</keyword>
<dbReference type="PANTHER" id="PTHR11439:SF463">
    <property type="entry name" value="REVERSE TRANSCRIPTASE TY1_COPIA-TYPE DOMAIN-CONTAINING PROTEIN"/>
    <property type="match status" value="1"/>
</dbReference>
<gene>
    <name evidence="1" type="ORF">ALC57_05113</name>
</gene>
<name>A0A151JBX1_9HYME</name>
<proteinExistence type="predicted"/>
<evidence type="ECO:0000313" key="1">
    <source>
        <dbReference type="EMBL" id="KYN22489.1"/>
    </source>
</evidence>
<sequence>MSLDQEKYIESLARKYQIEHAKLYEIPMEQNLKLEPAEEINDNVKYRNLIGALLYISSGTRLDISYSVNYLSRLQNCFNETHYKYALRVLKYLYLTKDLKLRFKRNDKIDILECYVDADWAGDCVDRKSTSGYIVKLFGNVIHWKSRKQKSVTKSSTAAEYVALSEAVSEILIIKELLCDFNVKLENPINVFEDNSGAVSIAKFGNFTKRSKYIEVHYHFINENYVNGIIDIVKVSSEKNLADILTKALGRVRFKKLRDLLNLT</sequence>
<accession>A0A151JBX1</accession>
<dbReference type="CDD" id="cd09272">
    <property type="entry name" value="RNase_HI_RT_Ty1"/>
    <property type="match status" value="1"/>
</dbReference>
<evidence type="ECO:0000313" key="2">
    <source>
        <dbReference type="Proteomes" id="UP000078492"/>
    </source>
</evidence>
<dbReference type="Proteomes" id="UP000078492">
    <property type="component" value="Unassembled WGS sequence"/>
</dbReference>
<protein>
    <submittedName>
        <fullName evidence="1">Copia protein</fullName>
    </submittedName>
</protein>
<reference evidence="1 2" key="1">
    <citation type="submission" date="2015-09" db="EMBL/GenBank/DDBJ databases">
        <title>Trachymyrmex cornetzi WGS genome.</title>
        <authorList>
            <person name="Nygaard S."/>
            <person name="Hu H."/>
            <person name="Boomsma J."/>
            <person name="Zhang G."/>
        </authorList>
    </citation>
    <scope>NUCLEOTIDE SEQUENCE [LARGE SCALE GENOMIC DNA]</scope>
    <source>
        <strain evidence="1">Tcor2-1</strain>
        <tissue evidence="1">Whole body</tissue>
    </source>
</reference>
<dbReference type="EMBL" id="KQ979129">
    <property type="protein sequence ID" value="KYN22489.1"/>
    <property type="molecule type" value="Genomic_DNA"/>
</dbReference>
<dbReference type="PANTHER" id="PTHR11439">
    <property type="entry name" value="GAG-POL-RELATED RETROTRANSPOSON"/>
    <property type="match status" value="1"/>
</dbReference>
<organism evidence="1 2">
    <name type="scientific">Trachymyrmex cornetzi</name>
    <dbReference type="NCBI Taxonomy" id="471704"/>
    <lineage>
        <taxon>Eukaryota</taxon>
        <taxon>Metazoa</taxon>
        <taxon>Ecdysozoa</taxon>
        <taxon>Arthropoda</taxon>
        <taxon>Hexapoda</taxon>
        <taxon>Insecta</taxon>
        <taxon>Pterygota</taxon>
        <taxon>Neoptera</taxon>
        <taxon>Endopterygota</taxon>
        <taxon>Hymenoptera</taxon>
        <taxon>Apocrita</taxon>
        <taxon>Aculeata</taxon>
        <taxon>Formicoidea</taxon>
        <taxon>Formicidae</taxon>
        <taxon>Myrmicinae</taxon>
        <taxon>Trachymyrmex</taxon>
    </lineage>
</organism>
<dbReference type="STRING" id="471704.A0A151JBX1"/>
<dbReference type="AlphaFoldDB" id="A0A151JBX1"/>